<dbReference type="EMBL" id="JAATJN010000001">
    <property type="protein sequence ID" value="NJC58251.1"/>
    <property type="molecule type" value="Genomic_DNA"/>
</dbReference>
<comment type="caution">
    <text evidence="2">The sequence shown here is derived from an EMBL/GenBank/DDBJ whole genome shotgun (WGS) entry which is preliminary data.</text>
</comment>
<dbReference type="InterPro" id="IPR036866">
    <property type="entry name" value="RibonucZ/Hydroxyglut_hydro"/>
</dbReference>
<dbReference type="SMART" id="SM00849">
    <property type="entry name" value="Lactamase_B"/>
    <property type="match status" value="1"/>
</dbReference>
<dbReference type="PANTHER" id="PTHR42951">
    <property type="entry name" value="METALLO-BETA-LACTAMASE DOMAIN-CONTAINING"/>
    <property type="match status" value="1"/>
</dbReference>
<sequence>MVNVSVLSQNPATVNCGIITGAHRSLIVDSGPGPSTATRLVRRAEQLNLEATGRPHPIDAVTTHDHWDHFFGNGTLAAAGVETFYVSESFARDQEASAWIALDAVLNAPETADIAEELPTDPTALIVATTPIDAGPGSGATIDLGDCRIEFHVLSGHSTADVVVRLVDHGIVFTGDLVEEGDPPQAGSDASLSEWAAGLRMLLSFSEATVFVPGHGVPVDRAFVERQLADIDGMRMNQADAEVALPARVMPGDCDRAIPREEVICPAASKR</sequence>
<dbReference type="GO" id="GO:0016787">
    <property type="term" value="F:hydrolase activity"/>
    <property type="evidence" value="ECO:0007669"/>
    <property type="project" value="UniProtKB-KW"/>
</dbReference>
<gene>
    <name evidence="2" type="ORF">BKA07_003286</name>
</gene>
<dbReference type="Proteomes" id="UP000576792">
    <property type="component" value="Unassembled WGS sequence"/>
</dbReference>
<organism evidence="2 3">
    <name type="scientific">Brevibacterium marinum</name>
    <dbReference type="NCBI Taxonomy" id="418643"/>
    <lineage>
        <taxon>Bacteria</taxon>
        <taxon>Bacillati</taxon>
        <taxon>Actinomycetota</taxon>
        <taxon>Actinomycetes</taxon>
        <taxon>Micrococcales</taxon>
        <taxon>Brevibacteriaceae</taxon>
        <taxon>Brevibacterium</taxon>
    </lineage>
</organism>
<dbReference type="InterPro" id="IPR050855">
    <property type="entry name" value="NDM-1-like"/>
</dbReference>
<dbReference type="InterPro" id="IPR001279">
    <property type="entry name" value="Metallo-B-lactamas"/>
</dbReference>
<accession>A0A846S884</accession>
<proteinExistence type="predicted"/>
<name>A0A846S884_9MICO</name>
<evidence type="ECO:0000313" key="3">
    <source>
        <dbReference type="Proteomes" id="UP000576792"/>
    </source>
</evidence>
<reference evidence="2 3" key="1">
    <citation type="submission" date="2020-03" db="EMBL/GenBank/DDBJ databases">
        <title>Sequencing the genomes of 1000 actinobacteria strains.</title>
        <authorList>
            <person name="Klenk H.-P."/>
        </authorList>
    </citation>
    <scope>NUCLEOTIDE SEQUENCE [LARGE SCALE GENOMIC DNA]</scope>
    <source>
        <strain evidence="2 3">DSM 18964</strain>
    </source>
</reference>
<evidence type="ECO:0000259" key="1">
    <source>
        <dbReference type="SMART" id="SM00849"/>
    </source>
</evidence>
<feature type="domain" description="Metallo-beta-lactamase" evidence="1">
    <location>
        <begin position="13"/>
        <end position="215"/>
    </location>
</feature>
<dbReference type="PANTHER" id="PTHR42951:SF4">
    <property type="entry name" value="ACYL-COENZYME A THIOESTERASE MBLAC2"/>
    <property type="match status" value="1"/>
</dbReference>
<dbReference type="Pfam" id="PF00753">
    <property type="entry name" value="Lactamase_B"/>
    <property type="match status" value="1"/>
</dbReference>
<dbReference type="RefSeq" id="WP_167951910.1">
    <property type="nucleotide sequence ID" value="NZ_BAAAPQ010000005.1"/>
</dbReference>
<dbReference type="AlphaFoldDB" id="A0A846S884"/>
<protein>
    <submittedName>
        <fullName evidence="2">Glyoxylase-like metal-dependent hydrolase (Beta-lactamase superfamily II)</fullName>
    </submittedName>
</protein>
<dbReference type="Gene3D" id="3.60.15.10">
    <property type="entry name" value="Ribonuclease Z/Hydroxyacylglutathione hydrolase-like"/>
    <property type="match status" value="1"/>
</dbReference>
<keyword evidence="3" id="KW-1185">Reference proteome</keyword>
<dbReference type="SUPFAM" id="SSF56281">
    <property type="entry name" value="Metallo-hydrolase/oxidoreductase"/>
    <property type="match status" value="1"/>
</dbReference>
<evidence type="ECO:0000313" key="2">
    <source>
        <dbReference type="EMBL" id="NJC58251.1"/>
    </source>
</evidence>
<keyword evidence="2" id="KW-0378">Hydrolase</keyword>